<feature type="compositionally biased region" description="Acidic residues" evidence="1">
    <location>
        <begin position="73"/>
        <end position="84"/>
    </location>
</feature>
<organism evidence="2 3">
    <name type="scientific">Streptomyces stephensoniae</name>
    <dbReference type="NCBI Taxonomy" id="3375367"/>
    <lineage>
        <taxon>Bacteria</taxon>
        <taxon>Bacillati</taxon>
        <taxon>Actinomycetota</taxon>
        <taxon>Actinomycetes</taxon>
        <taxon>Kitasatosporales</taxon>
        <taxon>Streptomycetaceae</taxon>
        <taxon>Streptomyces</taxon>
    </lineage>
</organism>
<accession>A0ABU2W6M6</accession>
<proteinExistence type="predicted"/>
<protein>
    <submittedName>
        <fullName evidence="2">DUF6281 family protein</fullName>
    </submittedName>
</protein>
<dbReference type="Proteomes" id="UP001180556">
    <property type="component" value="Unassembled WGS sequence"/>
</dbReference>
<reference evidence="3" key="1">
    <citation type="submission" date="2023-07" db="EMBL/GenBank/DDBJ databases">
        <title>30 novel species of actinomycetes from the DSMZ collection.</title>
        <authorList>
            <person name="Nouioui I."/>
        </authorList>
    </citation>
    <scope>NUCLEOTIDE SEQUENCE [LARGE SCALE GENOMIC DNA]</scope>
    <source>
        <strain evidence="3">DSM 40932</strain>
    </source>
</reference>
<dbReference type="RefSeq" id="WP_311602776.1">
    <property type="nucleotide sequence ID" value="NZ_JAVRFG010000027.1"/>
</dbReference>
<dbReference type="PROSITE" id="PS51257">
    <property type="entry name" value="PROKAR_LIPOPROTEIN"/>
    <property type="match status" value="1"/>
</dbReference>
<dbReference type="Pfam" id="PF19797">
    <property type="entry name" value="DUF6281"/>
    <property type="match status" value="1"/>
</dbReference>
<gene>
    <name evidence="2" type="ORF">RM717_20845</name>
</gene>
<dbReference type="InterPro" id="IPR046248">
    <property type="entry name" value="DUF6281"/>
</dbReference>
<evidence type="ECO:0000256" key="1">
    <source>
        <dbReference type="SAM" id="MobiDB-lite"/>
    </source>
</evidence>
<sequence>MSWSRRSAGALLTAAAAITVSGCTVSSGGEGEAVCAFEVSYEGRSYRDVANVDFTVTDKLGTAKLPPCKDTGGDEEAEAEETEEAAAYGVRGLPPETAIAVGSSPEDAVFVVSSSGSTLPPEVQELLDKP</sequence>
<dbReference type="EMBL" id="JAVRFG010000027">
    <property type="protein sequence ID" value="MDT0492954.1"/>
    <property type="molecule type" value="Genomic_DNA"/>
</dbReference>
<evidence type="ECO:0000313" key="2">
    <source>
        <dbReference type="EMBL" id="MDT0492954.1"/>
    </source>
</evidence>
<evidence type="ECO:0000313" key="3">
    <source>
        <dbReference type="Proteomes" id="UP001180556"/>
    </source>
</evidence>
<feature type="region of interest" description="Disordered" evidence="1">
    <location>
        <begin position="64"/>
        <end position="91"/>
    </location>
</feature>
<keyword evidence="3" id="KW-1185">Reference proteome</keyword>
<comment type="caution">
    <text evidence="2">The sequence shown here is derived from an EMBL/GenBank/DDBJ whole genome shotgun (WGS) entry which is preliminary data.</text>
</comment>
<name>A0ABU2W6M6_9ACTN</name>